<evidence type="ECO:0000313" key="2">
    <source>
        <dbReference type="EMBL" id="GKV53749.1"/>
    </source>
</evidence>
<sequence length="194" mass="21359">GGRRWFGCLALGSLCHIFALEPPPEASKVTPELQVVASASPSLRRLNGGVAGCPAQKFILSGSELRTLNTEHQTLHGGEMEIRMACAVVLLRLWESRVGIFVPRESTHPVPEWVTAREVLVLHPSPFVSFSFSHPLYSRFPFLAVAGSAKRTGIVFVCLLRPPSRRRISTLFMRPLTGAIILALMHQIPSELRS</sequence>
<protein>
    <submittedName>
        <fullName evidence="2">Uncharacterized protein</fullName>
    </submittedName>
</protein>
<feature type="chain" id="PRO_5043808972" evidence="1">
    <location>
        <begin position="20"/>
        <end position="194"/>
    </location>
</feature>
<accession>A0AAV5MXF1</accession>
<feature type="non-terminal residue" evidence="2">
    <location>
        <position position="1"/>
    </location>
</feature>
<keyword evidence="3" id="KW-1185">Reference proteome</keyword>
<evidence type="ECO:0000256" key="1">
    <source>
        <dbReference type="SAM" id="SignalP"/>
    </source>
</evidence>
<organism evidence="2 3">
    <name type="scientific">Rubroshorea leprosula</name>
    <dbReference type="NCBI Taxonomy" id="152421"/>
    <lineage>
        <taxon>Eukaryota</taxon>
        <taxon>Viridiplantae</taxon>
        <taxon>Streptophyta</taxon>
        <taxon>Embryophyta</taxon>
        <taxon>Tracheophyta</taxon>
        <taxon>Spermatophyta</taxon>
        <taxon>Magnoliopsida</taxon>
        <taxon>eudicotyledons</taxon>
        <taxon>Gunneridae</taxon>
        <taxon>Pentapetalae</taxon>
        <taxon>rosids</taxon>
        <taxon>malvids</taxon>
        <taxon>Malvales</taxon>
        <taxon>Dipterocarpaceae</taxon>
        <taxon>Rubroshorea</taxon>
    </lineage>
</organism>
<dbReference type="EMBL" id="BPVZ01001828">
    <property type="protein sequence ID" value="GKV53749.1"/>
    <property type="molecule type" value="Genomic_DNA"/>
</dbReference>
<gene>
    <name evidence="2" type="ORF">SLEP1_g60265</name>
</gene>
<comment type="caution">
    <text evidence="2">The sequence shown here is derived from an EMBL/GenBank/DDBJ whole genome shotgun (WGS) entry which is preliminary data.</text>
</comment>
<dbReference type="Proteomes" id="UP001054252">
    <property type="component" value="Unassembled WGS sequence"/>
</dbReference>
<dbReference type="AlphaFoldDB" id="A0AAV5MXF1"/>
<proteinExistence type="predicted"/>
<evidence type="ECO:0000313" key="3">
    <source>
        <dbReference type="Proteomes" id="UP001054252"/>
    </source>
</evidence>
<reference evidence="2 3" key="1">
    <citation type="journal article" date="2021" name="Commun. Biol.">
        <title>The genome of Shorea leprosula (Dipterocarpaceae) highlights the ecological relevance of drought in aseasonal tropical rainforests.</title>
        <authorList>
            <person name="Ng K.K.S."/>
            <person name="Kobayashi M.J."/>
            <person name="Fawcett J.A."/>
            <person name="Hatakeyama M."/>
            <person name="Paape T."/>
            <person name="Ng C.H."/>
            <person name="Ang C.C."/>
            <person name="Tnah L.H."/>
            <person name="Lee C.T."/>
            <person name="Nishiyama T."/>
            <person name="Sese J."/>
            <person name="O'Brien M.J."/>
            <person name="Copetti D."/>
            <person name="Mohd Noor M.I."/>
            <person name="Ong R.C."/>
            <person name="Putra M."/>
            <person name="Sireger I.Z."/>
            <person name="Indrioko S."/>
            <person name="Kosugi Y."/>
            <person name="Izuno A."/>
            <person name="Isagi Y."/>
            <person name="Lee S.L."/>
            <person name="Shimizu K.K."/>
        </authorList>
    </citation>
    <scope>NUCLEOTIDE SEQUENCE [LARGE SCALE GENOMIC DNA]</scope>
    <source>
        <strain evidence="2">214</strain>
    </source>
</reference>
<name>A0AAV5MXF1_9ROSI</name>
<feature type="signal peptide" evidence="1">
    <location>
        <begin position="1"/>
        <end position="19"/>
    </location>
</feature>
<keyword evidence="1" id="KW-0732">Signal</keyword>